<keyword evidence="6" id="KW-0813">Transport</keyword>
<dbReference type="OMA" id="YCDVVQL"/>
<evidence type="ECO:0000313" key="20">
    <source>
        <dbReference type="EMBL" id="EAS03913.1"/>
    </source>
</evidence>
<dbReference type="Pfam" id="PF04757">
    <property type="entry name" value="Pex2_Pex12"/>
    <property type="match status" value="1"/>
</dbReference>
<dbReference type="SUPFAM" id="SSF57850">
    <property type="entry name" value="RING/U-box"/>
    <property type="match status" value="1"/>
</dbReference>
<feature type="domain" description="RING-type" evidence="19">
    <location>
        <begin position="266"/>
        <end position="304"/>
    </location>
</feature>
<gene>
    <name evidence="20" type="ORF">TTHERM_00455520</name>
</gene>
<dbReference type="PROSITE" id="PS00518">
    <property type="entry name" value="ZF_RING_1"/>
    <property type="match status" value="1"/>
</dbReference>
<dbReference type="eggNOG" id="KOG0317">
    <property type="taxonomic scope" value="Eukaryota"/>
</dbReference>
<dbReference type="InterPro" id="IPR025654">
    <property type="entry name" value="PEX2/10"/>
</dbReference>
<dbReference type="HOGENOM" id="CLU_041707_1_0_1"/>
<keyword evidence="16" id="KW-0472">Membrane</keyword>
<comment type="pathway">
    <text evidence="3">Protein modification; protein ubiquitination.</text>
</comment>
<dbReference type="EC" id="2.3.2.27" evidence="5"/>
<keyword evidence="21" id="KW-1185">Reference proteome</keyword>
<dbReference type="Gene3D" id="3.30.40.10">
    <property type="entry name" value="Zinc/RING finger domain, C3HC4 (zinc finger)"/>
    <property type="match status" value="1"/>
</dbReference>
<dbReference type="GeneID" id="7823421"/>
<dbReference type="PROSITE" id="PS50089">
    <property type="entry name" value="ZF_RING_2"/>
    <property type="match status" value="1"/>
</dbReference>
<evidence type="ECO:0000256" key="6">
    <source>
        <dbReference type="ARBA" id="ARBA00022448"/>
    </source>
</evidence>
<name>I7LX78_TETTS</name>
<keyword evidence="9" id="KW-0812">Transmembrane</keyword>
<keyword evidence="17" id="KW-0576">Peroxisome</keyword>
<dbReference type="InterPro" id="IPR013083">
    <property type="entry name" value="Znf_RING/FYVE/PHD"/>
</dbReference>
<dbReference type="GO" id="GO:0008270">
    <property type="term" value="F:zinc ion binding"/>
    <property type="evidence" value="ECO:0007669"/>
    <property type="project" value="UniProtKB-KW"/>
</dbReference>
<keyword evidence="10" id="KW-0479">Metal-binding</keyword>
<dbReference type="EMBL" id="GG662464">
    <property type="protein sequence ID" value="EAS03913.1"/>
    <property type="molecule type" value="Genomic_DNA"/>
</dbReference>
<reference evidence="21" key="1">
    <citation type="journal article" date="2006" name="PLoS Biol.">
        <title>Macronuclear genome sequence of the ciliate Tetrahymena thermophila, a model eukaryote.</title>
        <authorList>
            <person name="Eisen J.A."/>
            <person name="Coyne R.S."/>
            <person name="Wu M."/>
            <person name="Wu D."/>
            <person name="Thiagarajan M."/>
            <person name="Wortman J.R."/>
            <person name="Badger J.H."/>
            <person name="Ren Q."/>
            <person name="Amedeo P."/>
            <person name="Jones K.M."/>
            <person name="Tallon L.J."/>
            <person name="Delcher A.L."/>
            <person name="Salzberg S.L."/>
            <person name="Silva J.C."/>
            <person name="Haas B.J."/>
            <person name="Majoros W.H."/>
            <person name="Farzad M."/>
            <person name="Carlton J.M."/>
            <person name="Smith R.K. Jr."/>
            <person name="Garg J."/>
            <person name="Pearlman R.E."/>
            <person name="Karrer K.M."/>
            <person name="Sun L."/>
            <person name="Manning G."/>
            <person name="Elde N.C."/>
            <person name="Turkewitz A.P."/>
            <person name="Asai D.J."/>
            <person name="Wilkes D.E."/>
            <person name="Wang Y."/>
            <person name="Cai H."/>
            <person name="Collins K."/>
            <person name="Stewart B.A."/>
            <person name="Lee S.R."/>
            <person name="Wilamowska K."/>
            <person name="Weinberg Z."/>
            <person name="Ruzzo W.L."/>
            <person name="Wloga D."/>
            <person name="Gaertig J."/>
            <person name="Frankel J."/>
            <person name="Tsao C.-C."/>
            <person name="Gorovsky M.A."/>
            <person name="Keeling P.J."/>
            <person name="Waller R.F."/>
            <person name="Patron N.J."/>
            <person name="Cherry J.M."/>
            <person name="Stover N.A."/>
            <person name="Krieger C.J."/>
            <person name="del Toro C."/>
            <person name="Ryder H.F."/>
            <person name="Williamson S.C."/>
            <person name="Barbeau R.A."/>
            <person name="Hamilton E.P."/>
            <person name="Orias E."/>
        </authorList>
    </citation>
    <scope>NUCLEOTIDE SEQUENCE [LARGE SCALE GENOMIC DNA]</scope>
    <source>
        <strain evidence="21">SB210</strain>
    </source>
</reference>
<evidence type="ECO:0000256" key="1">
    <source>
        <dbReference type="ARBA" id="ARBA00000900"/>
    </source>
</evidence>
<evidence type="ECO:0000256" key="10">
    <source>
        <dbReference type="ARBA" id="ARBA00022723"/>
    </source>
</evidence>
<dbReference type="SMART" id="SM00184">
    <property type="entry name" value="RING"/>
    <property type="match status" value="1"/>
</dbReference>
<comment type="similarity">
    <text evidence="4">Belongs to the pex2/pex10/pex12 family.</text>
</comment>
<protein>
    <recommendedName>
        <fullName evidence="5">RING-type E3 ubiquitin transferase</fullName>
        <ecNumber evidence="5">2.3.2.27</ecNumber>
    </recommendedName>
</protein>
<evidence type="ECO:0000313" key="21">
    <source>
        <dbReference type="Proteomes" id="UP000009168"/>
    </source>
</evidence>
<dbReference type="InterPro" id="IPR006845">
    <property type="entry name" value="Pex_N"/>
</dbReference>
<dbReference type="CDD" id="cd16527">
    <property type="entry name" value="RING-HC_PEX10"/>
    <property type="match status" value="1"/>
</dbReference>
<keyword evidence="11 18" id="KW-0863">Zinc-finger</keyword>
<evidence type="ECO:0000256" key="14">
    <source>
        <dbReference type="ARBA" id="ARBA00022927"/>
    </source>
</evidence>
<dbReference type="InterPro" id="IPR001841">
    <property type="entry name" value="Znf_RING"/>
</dbReference>
<evidence type="ECO:0000256" key="5">
    <source>
        <dbReference type="ARBA" id="ARBA00012483"/>
    </source>
</evidence>
<dbReference type="RefSeq" id="XP_001024158.1">
    <property type="nucleotide sequence ID" value="XM_001024158.1"/>
</dbReference>
<dbReference type="InterPro" id="IPR017907">
    <property type="entry name" value="Znf_RING_CS"/>
</dbReference>
<evidence type="ECO:0000259" key="19">
    <source>
        <dbReference type="PROSITE" id="PS50089"/>
    </source>
</evidence>
<accession>I7LX78</accession>
<dbReference type="GO" id="GO:0061630">
    <property type="term" value="F:ubiquitin protein ligase activity"/>
    <property type="evidence" value="ECO:0007669"/>
    <property type="project" value="UniProtKB-EC"/>
</dbReference>
<keyword evidence="14" id="KW-0653">Protein transport</keyword>
<dbReference type="GO" id="GO:0005778">
    <property type="term" value="C:peroxisomal membrane"/>
    <property type="evidence" value="ECO:0007669"/>
    <property type="project" value="UniProtKB-SubCell"/>
</dbReference>
<evidence type="ECO:0000256" key="7">
    <source>
        <dbReference type="ARBA" id="ARBA00022593"/>
    </source>
</evidence>
<keyword evidence="15" id="KW-1133">Transmembrane helix</keyword>
<dbReference type="PANTHER" id="PTHR23350">
    <property type="entry name" value="PEROXISOME ASSEMBLY PROTEIN 10"/>
    <property type="match status" value="1"/>
</dbReference>
<evidence type="ECO:0000256" key="16">
    <source>
        <dbReference type="ARBA" id="ARBA00023136"/>
    </source>
</evidence>
<dbReference type="AlphaFoldDB" id="I7LX78"/>
<comment type="catalytic activity">
    <reaction evidence="1">
        <text>S-ubiquitinyl-[E2 ubiquitin-conjugating enzyme]-L-cysteine + [acceptor protein]-L-lysine = [E2 ubiquitin-conjugating enzyme]-L-cysteine + N(6)-ubiquitinyl-[acceptor protein]-L-lysine.</text>
        <dbReference type="EC" id="2.3.2.27"/>
    </reaction>
</comment>
<evidence type="ECO:0000256" key="18">
    <source>
        <dbReference type="PROSITE-ProRule" id="PRU00175"/>
    </source>
</evidence>
<dbReference type="GO" id="GO:0016558">
    <property type="term" value="P:protein import into peroxisome matrix"/>
    <property type="evidence" value="ECO:0007669"/>
    <property type="project" value="InterPro"/>
</dbReference>
<evidence type="ECO:0000256" key="17">
    <source>
        <dbReference type="ARBA" id="ARBA00023140"/>
    </source>
</evidence>
<keyword evidence="12" id="KW-0833">Ubl conjugation pathway</keyword>
<evidence type="ECO:0000256" key="4">
    <source>
        <dbReference type="ARBA" id="ARBA00008704"/>
    </source>
</evidence>
<evidence type="ECO:0000256" key="13">
    <source>
        <dbReference type="ARBA" id="ARBA00022833"/>
    </source>
</evidence>
<evidence type="ECO:0000256" key="15">
    <source>
        <dbReference type="ARBA" id="ARBA00022989"/>
    </source>
</evidence>
<comment type="subcellular location">
    <subcellularLocation>
        <location evidence="2">Peroxisome membrane</location>
        <topology evidence="2">Multi-pass membrane protein</topology>
    </subcellularLocation>
</comment>
<organism evidence="20 21">
    <name type="scientific">Tetrahymena thermophila (strain SB210)</name>
    <dbReference type="NCBI Taxonomy" id="312017"/>
    <lineage>
        <taxon>Eukaryota</taxon>
        <taxon>Sar</taxon>
        <taxon>Alveolata</taxon>
        <taxon>Ciliophora</taxon>
        <taxon>Intramacronucleata</taxon>
        <taxon>Oligohymenophorea</taxon>
        <taxon>Hymenostomatida</taxon>
        <taxon>Tetrahymenina</taxon>
        <taxon>Tetrahymenidae</taxon>
        <taxon>Tetrahymena</taxon>
    </lineage>
</organism>
<keyword evidence="8" id="KW-0808">Transferase</keyword>
<evidence type="ECO:0000256" key="3">
    <source>
        <dbReference type="ARBA" id="ARBA00004906"/>
    </source>
</evidence>
<evidence type="ECO:0000256" key="9">
    <source>
        <dbReference type="ARBA" id="ARBA00022692"/>
    </source>
</evidence>
<dbReference type="Proteomes" id="UP000009168">
    <property type="component" value="Unassembled WGS sequence"/>
</dbReference>
<evidence type="ECO:0000256" key="8">
    <source>
        <dbReference type="ARBA" id="ARBA00022679"/>
    </source>
</evidence>
<keyword evidence="7" id="KW-0962">Peroxisome biogenesis</keyword>
<dbReference type="STRING" id="312017.I7LX78"/>
<dbReference type="InParanoid" id="I7LX78"/>
<evidence type="ECO:0000256" key="2">
    <source>
        <dbReference type="ARBA" id="ARBA00004585"/>
    </source>
</evidence>
<dbReference type="PANTHER" id="PTHR23350:SF0">
    <property type="entry name" value="PEROXISOME BIOGENESIS FACTOR 10"/>
    <property type="match status" value="1"/>
</dbReference>
<proteinExistence type="inferred from homology"/>
<evidence type="ECO:0000256" key="11">
    <source>
        <dbReference type="ARBA" id="ARBA00022771"/>
    </source>
</evidence>
<keyword evidence="13" id="KW-0862">Zinc</keyword>
<dbReference type="Pfam" id="PF13639">
    <property type="entry name" value="zf-RING_2"/>
    <property type="match status" value="1"/>
</dbReference>
<dbReference type="OrthoDB" id="6270329at2759"/>
<evidence type="ECO:0000256" key="12">
    <source>
        <dbReference type="ARBA" id="ARBA00022786"/>
    </source>
</evidence>
<sequence>MSDRLIFSTQPELLRLNQKDEEYGFGLFQKLIDALEIFTPKILSYRFISTNQDTLKILSFCAYYILTTISNRKTLGEEFCNLHQFNKQDFDFKGIPTSLKRRVLFVILTTLSPFIFKKLVKKQYDQSREMMMAERKEYRGILASFIRNLPSYDGIYEKIIKFHLCMFFLDGLFVQISKRISGIYYVFQKQPQNHNITYKKVGVLVALQLAIEFARYGYRVYQDYQQSKQIQNQINSEYKYKSGEDKNENQHEEEEEEIDIPQELLCALCYDKRKITSATPCGHLFCWDCIIKSTQIKPECPNCRQACLPQKIVQIANFK</sequence>
<dbReference type="KEGG" id="tet:TTHERM_00455520"/>